<evidence type="ECO:0000259" key="12">
    <source>
        <dbReference type="Pfam" id="PF00593"/>
    </source>
</evidence>
<dbReference type="OrthoDB" id="1109239at2"/>
<gene>
    <name evidence="14" type="ORF">B0I10_107140</name>
</gene>
<evidence type="ECO:0000256" key="8">
    <source>
        <dbReference type="ARBA" id="ARBA00023170"/>
    </source>
</evidence>
<evidence type="ECO:0000256" key="1">
    <source>
        <dbReference type="ARBA" id="ARBA00004571"/>
    </source>
</evidence>
<keyword evidence="3" id="KW-1134">Transmembrane beta strand</keyword>
<evidence type="ECO:0000256" key="10">
    <source>
        <dbReference type="RuleBase" id="RU003357"/>
    </source>
</evidence>
<evidence type="ECO:0000256" key="4">
    <source>
        <dbReference type="ARBA" id="ARBA00022692"/>
    </source>
</evidence>
<dbReference type="EMBL" id="QLSV01000007">
    <property type="protein sequence ID" value="RAR47861.1"/>
    <property type="molecule type" value="Genomic_DNA"/>
</dbReference>
<keyword evidence="2" id="KW-0813">Transport</keyword>
<dbReference type="GO" id="GO:0009279">
    <property type="term" value="C:cell outer membrane"/>
    <property type="evidence" value="ECO:0007669"/>
    <property type="project" value="UniProtKB-SubCell"/>
</dbReference>
<dbReference type="PANTHER" id="PTHR30069">
    <property type="entry name" value="TONB-DEPENDENT OUTER MEMBRANE RECEPTOR"/>
    <property type="match status" value="1"/>
</dbReference>
<dbReference type="InterPro" id="IPR039426">
    <property type="entry name" value="TonB-dep_rcpt-like"/>
</dbReference>
<dbReference type="Pfam" id="PF07715">
    <property type="entry name" value="Plug"/>
    <property type="match status" value="1"/>
</dbReference>
<keyword evidence="9" id="KW-0998">Cell outer membrane</keyword>
<protein>
    <submittedName>
        <fullName evidence="14">TonB-dependent receptor-like protein</fullName>
    </submittedName>
</protein>
<dbReference type="Pfam" id="PF00593">
    <property type="entry name" value="TonB_dep_Rec_b-barrel"/>
    <property type="match status" value="1"/>
</dbReference>
<dbReference type="Pfam" id="PF13715">
    <property type="entry name" value="CarbopepD_reg_2"/>
    <property type="match status" value="1"/>
</dbReference>
<feature type="chain" id="PRO_5016260036" evidence="11">
    <location>
        <begin position="20"/>
        <end position="748"/>
    </location>
</feature>
<proteinExistence type="inferred from homology"/>
<evidence type="ECO:0000256" key="11">
    <source>
        <dbReference type="SAM" id="SignalP"/>
    </source>
</evidence>
<evidence type="ECO:0000256" key="7">
    <source>
        <dbReference type="ARBA" id="ARBA00023136"/>
    </source>
</evidence>
<evidence type="ECO:0000256" key="5">
    <source>
        <dbReference type="ARBA" id="ARBA00022729"/>
    </source>
</evidence>
<keyword evidence="4" id="KW-0812">Transmembrane</keyword>
<comment type="similarity">
    <text evidence="10">Belongs to the TonB-dependent receptor family.</text>
</comment>
<dbReference type="Gene3D" id="2.60.40.1120">
    <property type="entry name" value="Carboxypeptidase-like, regulatory domain"/>
    <property type="match status" value="1"/>
</dbReference>
<dbReference type="GO" id="GO:0015344">
    <property type="term" value="F:siderophore uptake transmembrane transporter activity"/>
    <property type="evidence" value="ECO:0007669"/>
    <property type="project" value="TreeGrafter"/>
</dbReference>
<organism evidence="14 15">
    <name type="scientific">Flavobacterium lacus</name>
    <dbReference type="NCBI Taxonomy" id="1353778"/>
    <lineage>
        <taxon>Bacteria</taxon>
        <taxon>Pseudomonadati</taxon>
        <taxon>Bacteroidota</taxon>
        <taxon>Flavobacteriia</taxon>
        <taxon>Flavobacteriales</taxon>
        <taxon>Flavobacteriaceae</taxon>
        <taxon>Flavobacterium</taxon>
    </lineage>
</organism>
<evidence type="ECO:0000256" key="3">
    <source>
        <dbReference type="ARBA" id="ARBA00022452"/>
    </source>
</evidence>
<comment type="subcellular location">
    <subcellularLocation>
        <location evidence="1">Cell outer membrane</location>
        <topology evidence="1">Multi-pass membrane protein</topology>
    </subcellularLocation>
</comment>
<evidence type="ECO:0000313" key="14">
    <source>
        <dbReference type="EMBL" id="RAR47861.1"/>
    </source>
</evidence>
<evidence type="ECO:0000256" key="9">
    <source>
        <dbReference type="ARBA" id="ARBA00023237"/>
    </source>
</evidence>
<dbReference type="SUPFAM" id="SSF56935">
    <property type="entry name" value="Porins"/>
    <property type="match status" value="1"/>
</dbReference>
<dbReference type="InterPro" id="IPR000531">
    <property type="entry name" value="Beta-barrel_TonB"/>
</dbReference>
<reference evidence="14 15" key="1">
    <citation type="submission" date="2018-06" db="EMBL/GenBank/DDBJ databases">
        <title>Genomic Encyclopedia of Type Strains, Phase III (KMG-III): the genomes of soil and plant-associated and newly described type strains.</title>
        <authorList>
            <person name="Whitman W."/>
        </authorList>
    </citation>
    <scope>NUCLEOTIDE SEQUENCE [LARGE SCALE GENOMIC DNA]</scope>
    <source>
        <strain evidence="14 15">CGMCC 1.12504</strain>
    </source>
</reference>
<keyword evidence="15" id="KW-1185">Reference proteome</keyword>
<keyword evidence="6 10" id="KW-0798">TonB box</keyword>
<dbReference type="GO" id="GO:0044718">
    <property type="term" value="P:siderophore transmembrane transport"/>
    <property type="evidence" value="ECO:0007669"/>
    <property type="project" value="TreeGrafter"/>
</dbReference>
<comment type="caution">
    <text evidence="14">The sequence shown here is derived from an EMBL/GenBank/DDBJ whole genome shotgun (WGS) entry which is preliminary data.</text>
</comment>
<dbReference type="InterPro" id="IPR012910">
    <property type="entry name" value="Plug_dom"/>
</dbReference>
<dbReference type="Gene3D" id="2.40.170.20">
    <property type="entry name" value="TonB-dependent receptor, beta-barrel domain"/>
    <property type="match status" value="1"/>
</dbReference>
<evidence type="ECO:0000313" key="15">
    <source>
        <dbReference type="Proteomes" id="UP000249518"/>
    </source>
</evidence>
<dbReference type="RefSeq" id="WP_112086136.1">
    <property type="nucleotide sequence ID" value="NZ_QLSV01000007.1"/>
</dbReference>
<evidence type="ECO:0000256" key="6">
    <source>
        <dbReference type="ARBA" id="ARBA00023077"/>
    </source>
</evidence>
<keyword evidence="5 11" id="KW-0732">Signal</keyword>
<dbReference type="InterPro" id="IPR037066">
    <property type="entry name" value="Plug_dom_sf"/>
</dbReference>
<evidence type="ECO:0000259" key="13">
    <source>
        <dbReference type="Pfam" id="PF07715"/>
    </source>
</evidence>
<feature type="domain" description="TonB-dependent receptor plug" evidence="13">
    <location>
        <begin position="115"/>
        <end position="218"/>
    </location>
</feature>
<accession>A0A328WNR5</accession>
<dbReference type="AlphaFoldDB" id="A0A328WNR5"/>
<keyword evidence="7 10" id="KW-0472">Membrane</keyword>
<feature type="signal peptide" evidence="11">
    <location>
        <begin position="1"/>
        <end position="19"/>
    </location>
</feature>
<dbReference type="Gene3D" id="2.170.130.10">
    <property type="entry name" value="TonB-dependent receptor, plug domain"/>
    <property type="match status" value="1"/>
</dbReference>
<feature type="domain" description="TonB-dependent receptor-like beta-barrel" evidence="12">
    <location>
        <begin position="367"/>
        <end position="704"/>
    </location>
</feature>
<dbReference type="SUPFAM" id="SSF49464">
    <property type="entry name" value="Carboxypeptidase regulatory domain-like"/>
    <property type="match status" value="1"/>
</dbReference>
<sequence>MKKQFIISLFLLFATVLFSQENVTGKITFDNNQPLKTANIYWQNTQIGAVSDDQGNFTIPFAAENSVLVISYVGFKTITQTIEKPGNFNFKMEFDTSLDEVTLTKLRSSLQRNLRSTANVQTMTAKELTKAACCNLSESFETNPSIDVNFSDAVSGTRQIRMLGLTNPYITMTEENILALRGGSQYSGLSYIPGPWAHSIQITKGAGSVINGYESISGQINYEFLKPDEEPTLFINVFGAMGGRYELNTHYHTILNEHWATGVLVHGNFRNEKNDMNKDGFLDNPLMRQINVMNQWKYGICGKKGISAEFKWRFFIDEKQSGQVEFDPSIPRPSNPFWGSEINTRQFLASAKVGYVFPDMDYQSIGFQNQFTDYRQDGYYGNRDYFVRHQSWYSNLLFASIISNTLHKFTTGASFQWDRFEELYQFNDFSRTDIGAGAFFEYSYSNNDDLSYTLGGRADYNNRLGAFLTPRAHIRFQPAEQTTLRASIGRGKRLANVFMENQNLFASNRTFVLPTLPQGDNGFYNLDPEIAWNYGLSFLQKFKIIGKDAEIGLDVYRTDFQNQVVVDLDASAQQVNFYNLNGKSFANSLQLDFNITPTTHLEWRNSYKFYDVRTTNSIGLEQRVLQPRHRFFTNLAYETRTKDNGKQWKFDATYNWLGKQRMPVSTGNPLDSQWNTMAPAFFTLNAQVTKVFSSNFEIYVGGENMNNYRQPNAIIAATDPFGDFFDSSMIYGPVFGAMYYAGLRWRIN</sequence>
<name>A0A328WNR5_9FLAO</name>
<dbReference type="Proteomes" id="UP000249518">
    <property type="component" value="Unassembled WGS sequence"/>
</dbReference>
<evidence type="ECO:0000256" key="2">
    <source>
        <dbReference type="ARBA" id="ARBA00022448"/>
    </source>
</evidence>
<keyword evidence="8 14" id="KW-0675">Receptor</keyword>
<dbReference type="InterPro" id="IPR036942">
    <property type="entry name" value="Beta-barrel_TonB_sf"/>
</dbReference>
<dbReference type="InterPro" id="IPR008969">
    <property type="entry name" value="CarboxyPept-like_regulatory"/>
</dbReference>
<dbReference type="PANTHER" id="PTHR30069:SF29">
    <property type="entry name" value="HEMOGLOBIN AND HEMOGLOBIN-HAPTOGLOBIN-BINDING PROTEIN 1-RELATED"/>
    <property type="match status" value="1"/>
</dbReference>